<evidence type="ECO:0000313" key="2">
    <source>
        <dbReference type="EMBL" id="KAH0966926.1"/>
    </source>
</evidence>
<evidence type="ECO:0000256" key="1">
    <source>
        <dbReference type="SAM" id="Phobius"/>
    </source>
</evidence>
<name>A0A9P8N6L3_9HYPO</name>
<dbReference type="OrthoDB" id="408152at2759"/>
<dbReference type="AlphaFoldDB" id="A0A9P8N6L3"/>
<keyword evidence="3" id="KW-1185">Reference proteome</keyword>
<protein>
    <submittedName>
        <fullName evidence="2">Nad dependent epimerase</fullName>
    </submittedName>
</protein>
<feature type="transmembrane region" description="Helical" evidence="1">
    <location>
        <begin position="243"/>
        <end position="266"/>
    </location>
</feature>
<dbReference type="EMBL" id="JAIZPD010000002">
    <property type="protein sequence ID" value="KAH0966926.1"/>
    <property type="molecule type" value="Genomic_DNA"/>
</dbReference>
<dbReference type="Pfam" id="PF17784">
    <property type="entry name" value="Sulfotransfer_4"/>
    <property type="match status" value="1"/>
</dbReference>
<sequence>MGLPTEPRREMKVLALGLPRTGTLSMAEALTTLGYENVHHTLKSDIFQNEPYNKFCSRAADAIFPALPTYTGGTITREDWDTVYGTCEAVTESAAFFAPQLIRAYPKAKVVVVVRDFDRWFESVDVIFSSLLTKRGEFFIRWIEPILGLTTVSVMQKGILGFFEANDILGARENAEKTYNRHHRVIQEMVSSEQLLFYRMGDGWEPLCKFLGKPVPDSQFPRVNDSKALTATGRKDYLRALKAACWVVLSRSLGFAAIGISLWVTWKKLPS</sequence>
<dbReference type="Proteomes" id="UP000824596">
    <property type="component" value="Unassembled WGS sequence"/>
</dbReference>
<keyword evidence="1" id="KW-0472">Membrane</keyword>
<dbReference type="InterPro" id="IPR040632">
    <property type="entry name" value="Sulfotransfer_4"/>
</dbReference>
<accession>A0A9P8N6L3</accession>
<dbReference type="PANTHER" id="PTHR36978:SF4">
    <property type="entry name" value="P-LOOP CONTAINING NUCLEOSIDE TRIPHOSPHATE HYDROLASE PROTEIN"/>
    <property type="match status" value="1"/>
</dbReference>
<dbReference type="InterPro" id="IPR027417">
    <property type="entry name" value="P-loop_NTPase"/>
</dbReference>
<comment type="caution">
    <text evidence="2">The sequence shown here is derived from an EMBL/GenBank/DDBJ whole genome shotgun (WGS) entry which is preliminary data.</text>
</comment>
<dbReference type="RefSeq" id="XP_044724439.1">
    <property type="nucleotide sequence ID" value="XM_044860806.1"/>
</dbReference>
<keyword evidence="1" id="KW-1133">Transmembrane helix</keyword>
<keyword evidence="1" id="KW-0812">Transmembrane</keyword>
<dbReference type="Gene3D" id="3.40.50.300">
    <property type="entry name" value="P-loop containing nucleotide triphosphate hydrolases"/>
    <property type="match status" value="1"/>
</dbReference>
<organism evidence="2 3">
    <name type="scientific">Hirsutella rhossiliensis</name>
    <dbReference type="NCBI Taxonomy" id="111463"/>
    <lineage>
        <taxon>Eukaryota</taxon>
        <taxon>Fungi</taxon>
        <taxon>Dikarya</taxon>
        <taxon>Ascomycota</taxon>
        <taxon>Pezizomycotina</taxon>
        <taxon>Sordariomycetes</taxon>
        <taxon>Hypocreomycetidae</taxon>
        <taxon>Hypocreales</taxon>
        <taxon>Ophiocordycipitaceae</taxon>
        <taxon>Hirsutella</taxon>
    </lineage>
</organism>
<evidence type="ECO:0000313" key="3">
    <source>
        <dbReference type="Proteomes" id="UP000824596"/>
    </source>
</evidence>
<dbReference type="PANTHER" id="PTHR36978">
    <property type="entry name" value="P-LOOP CONTAINING NUCLEOTIDE TRIPHOSPHATE HYDROLASE"/>
    <property type="match status" value="1"/>
</dbReference>
<dbReference type="GeneID" id="68351464"/>
<proteinExistence type="predicted"/>
<reference evidence="2" key="1">
    <citation type="submission" date="2021-09" db="EMBL/GenBank/DDBJ databases">
        <title>A high-quality genome of the endoparasitic fungus Hirsutella rhossiliensis with a comparison of Hirsutella genomes reveals transposable elements contributing to genome size variation.</title>
        <authorList>
            <person name="Lin R."/>
            <person name="Jiao Y."/>
            <person name="Sun X."/>
            <person name="Ling J."/>
            <person name="Xie B."/>
            <person name="Cheng X."/>
        </authorList>
    </citation>
    <scope>NUCLEOTIDE SEQUENCE</scope>
    <source>
        <strain evidence="2">HR02</strain>
    </source>
</reference>
<dbReference type="SUPFAM" id="SSF52540">
    <property type="entry name" value="P-loop containing nucleoside triphosphate hydrolases"/>
    <property type="match status" value="1"/>
</dbReference>
<gene>
    <name evidence="2" type="ORF">HRG_02335</name>
</gene>